<accession>A0ABY7XWS4</accession>
<dbReference type="Proteomes" id="UP001216828">
    <property type="component" value="Chromosome"/>
</dbReference>
<organism evidence="2 3">
    <name type="scientific">Stenotrophomonas forensis</name>
    <dbReference type="NCBI Taxonomy" id="2871169"/>
    <lineage>
        <taxon>Bacteria</taxon>
        <taxon>Pseudomonadati</taxon>
        <taxon>Pseudomonadota</taxon>
        <taxon>Gammaproteobacteria</taxon>
        <taxon>Lysobacterales</taxon>
        <taxon>Lysobacteraceae</taxon>
        <taxon>Stenotrophomonas</taxon>
        <taxon>Stenotrophomonas maltophilia group</taxon>
    </lineage>
</organism>
<sequence>MSYAHTMKQLSNRLTALVALSCLWAPACSSMPKDNELSARSPRGITVTADGPIARNYPQTKCLDFRRNHKSIGFLCFSSSEQFITDFGIAATASPDAQEHLQVTSGMSTHELKPIIINGRTLFTAEVDCDDRDAPLYRATSTCHVAFMPVANAHFFYSNFILSNEATSTSGVDERTVMDIWKSLASASGGHG</sequence>
<feature type="chain" id="PRO_5047116313" description="Lipoprotein" evidence="1">
    <location>
        <begin position="28"/>
        <end position="192"/>
    </location>
</feature>
<evidence type="ECO:0008006" key="4">
    <source>
        <dbReference type="Google" id="ProtNLM"/>
    </source>
</evidence>
<protein>
    <recommendedName>
        <fullName evidence="4">Lipoprotein</fullName>
    </recommendedName>
</protein>
<keyword evidence="3" id="KW-1185">Reference proteome</keyword>
<proteinExistence type="predicted"/>
<evidence type="ECO:0000313" key="2">
    <source>
        <dbReference type="EMBL" id="WDM62165.1"/>
    </source>
</evidence>
<feature type="signal peptide" evidence="1">
    <location>
        <begin position="1"/>
        <end position="27"/>
    </location>
</feature>
<gene>
    <name evidence="2" type="ORF">K5L94_13580</name>
</gene>
<reference evidence="2 3" key="1">
    <citation type="submission" date="2021-08" db="EMBL/GenBank/DDBJ databases">
        <title>Stenotrophomonas forensis sp. nov., isolated from contaminated viral transport media.</title>
        <authorList>
            <person name="Nguyen S.V."/>
            <person name="Edwards D."/>
            <person name="Scott S."/>
            <person name="Doss J."/>
            <person name="Merid S."/>
            <person name="Zelaya E."/>
            <person name="Maza C."/>
            <person name="Mann M."/>
            <person name="Hamilton B."/>
            <person name="Blackwell R."/>
            <person name="Tran A."/>
            <person name="Hauser J."/>
        </authorList>
    </citation>
    <scope>NUCLEOTIDE SEQUENCE [LARGE SCALE GENOMIC DNA]</scope>
    <source>
        <strain evidence="2 3">DFS-20110405</strain>
    </source>
</reference>
<name>A0ABY7XWS4_9GAMM</name>
<keyword evidence="1" id="KW-0732">Signal</keyword>
<evidence type="ECO:0000313" key="3">
    <source>
        <dbReference type="Proteomes" id="UP001216828"/>
    </source>
</evidence>
<evidence type="ECO:0000256" key="1">
    <source>
        <dbReference type="SAM" id="SignalP"/>
    </source>
</evidence>
<dbReference type="EMBL" id="CP082270">
    <property type="protein sequence ID" value="WDM62165.1"/>
    <property type="molecule type" value="Genomic_DNA"/>
</dbReference>
<dbReference type="RefSeq" id="WP_148564976.1">
    <property type="nucleotide sequence ID" value="NZ_CP082270.1"/>
</dbReference>